<organism evidence="2 3">
    <name type="scientific">Georgenia muralis</name>
    <dbReference type="NCBI Taxonomy" id="154117"/>
    <lineage>
        <taxon>Bacteria</taxon>
        <taxon>Bacillati</taxon>
        <taxon>Actinomycetota</taxon>
        <taxon>Actinomycetes</taxon>
        <taxon>Micrococcales</taxon>
        <taxon>Bogoriellaceae</taxon>
        <taxon>Georgenia</taxon>
    </lineage>
</organism>
<gene>
    <name evidence="2" type="ORF">EDD32_2827</name>
</gene>
<proteinExistence type="predicted"/>
<dbReference type="SUPFAM" id="SSF53474">
    <property type="entry name" value="alpha/beta-Hydrolases"/>
    <property type="match status" value="1"/>
</dbReference>
<protein>
    <submittedName>
        <fullName evidence="2">Pimeloyl-ACP methyl ester carboxylesterase</fullName>
    </submittedName>
</protein>
<dbReference type="Pfam" id="PF12697">
    <property type="entry name" value="Abhydrolase_6"/>
    <property type="match status" value="1"/>
</dbReference>
<dbReference type="EMBL" id="RKRA01000001">
    <property type="protein sequence ID" value="RPF28304.1"/>
    <property type="molecule type" value="Genomic_DNA"/>
</dbReference>
<evidence type="ECO:0000313" key="3">
    <source>
        <dbReference type="Proteomes" id="UP000280726"/>
    </source>
</evidence>
<name>A0A3N4Z8G4_9MICO</name>
<dbReference type="Proteomes" id="UP000280726">
    <property type="component" value="Unassembled WGS sequence"/>
</dbReference>
<accession>A0A3N4Z8G4</accession>
<dbReference type="GO" id="GO:0003824">
    <property type="term" value="F:catalytic activity"/>
    <property type="evidence" value="ECO:0007669"/>
    <property type="project" value="UniProtKB-ARBA"/>
</dbReference>
<evidence type="ECO:0000259" key="1">
    <source>
        <dbReference type="Pfam" id="PF12697"/>
    </source>
</evidence>
<dbReference type="PANTHER" id="PTHR37017">
    <property type="entry name" value="AB HYDROLASE-1 DOMAIN-CONTAINING PROTEIN-RELATED"/>
    <property type="match status" value="1"/>
</dbReference>
<comment type="caution">
    <text evidence="2">The sequence shown here is derived from an EMBL/GenBank/DDBJ whole genome shotgun (WGS) entry which is preliminary data.</text>
</comment>
<dbReference type="Gene3D" id="3.40.50.1820">
    <property type="entry name" value="alpha/beta hydrolase"/>
    <property type="match status" value="1"/>
</dbReference>
<feature type="domain" description="AB hydrolase-1" evidence="1">
    <location>
        <begin position="8"/>
        <end position="223"/>
    </location>
</feature>
<dbReference type="RefSeq" id="WP_123918431.1">
    <property type="nucleotide sequence ID" value="NZ_RKRA01000001.1"/>
</dbReference>
<dbReference type="AlphaFoldDB" id="A0A3N4Z8G4"/>
<dbReference type="PANTHER" id="PTHR37017:SF11">
    <property type="entry name" value="ESTERASE_LIPASE_THIOESTERASE DOMAIN-CONTAINING PROTEIN"/>
    <property type="match status" value="1"/>
</dbReference>
<dbReference type="InterPro" id="IPR052897">
    <property type="entry name" value="Sec-Metab_Biosynth_Hydrolase"/>
</dbReference>
<keyword evidence="3" id="KW-1185">Reference proteome</keyword>
<sequence>MDVLGTAVLVHGTWGHPSDWAWVTPFLQERSVEVRAVDLPSHRVPGASLVDDAEHVRHVAAECRAPVALVGWSYGGRVITAAGQGADPRTTALVYVSTIPEQLGGVNDTAWIYENPRIHVLPGDRHVLDTREWLEEDGMLTFPEAVRAALRDPPRRPVPFTIETDPVPAIAWQDLPTTILIGTDDGFASPEDQRQAAATFPSTTIVEGDHLLIFRQPAVVADVITTALEDLRHHTDDHPH</sequence>
<dbReference type="InterPro" id="IPR000073">
    <property type="entry name" value="AB_hydrolase_1"/>
</dbReference>
<reference evidence="2 3" key="1">
    <citation type="submission" date="2018-11" db="EMBL/GenBank/DDBJ databases">
        <title>Sequencing the genomes of 1000 actinobacteria strains.</title>
        <authorList>
            <person name="Klenk H.-P."/>
        </authorList>
    </citation>
    <scope>NUCLEOTIDE SEQUENCE [LARGE SCALE GENOMIC DNA]</scope>
    <source>
        <strain evidence="2 3">DSM 14418</strain>
    </source>
</reference>
<dbReference type="InterPro" id="IPR029058">
    <property type="entry name" value="AB_hydrolase_fold"/>
</dbReference>
<evidence type="ECO:0000313" key="2">
    <source>
        <dbReference type="EMBL" id="RPF28304.1"/>
    </source>
</evidence>
<dbReference type="OrthoDB" id="3810256at2"/>